<feature type="region of interest" description="Disordered" evidence="1">
    <location>
        <begin position="390"/>
        <end position="416"/>
    </location>
</feature>
<sequence length="631" mass="68853">MSMRHFILAGTCLGVCASHPALAVAASLQSDARRVADERIAQDPGWLALLHYRERSDGSMRSQADQPRFFLSPEGKNSPATELLAGVAALHAPAARQDFACRFPARYEWLRTRLGHDGADDLIGQCPQLSQWLAGFPGQRISINFASGYLENPSSTFGHTFLKIYRQSGSELLSPTINYAARTDARDGALAFVFKGLFGGFPGVADELPFYRRLRTYTESEGRDIHEYELALTPGEVRKLLLHTWEIKDGAFDYAFLHENCAYRTLTLIDVVRPHAGLLKRFGMVTVPVDTIRALRHAGMLGAHRVWPSAPKRVRDVETQVPAQDATAAHGIALGQGGIGAIGRLPPVRRAGTLQLAYEYASVLIDRDEGERATRKAILGAITRARLELDDPEPLASRSGPATPEDGHDGGLIGSGLRQRAGQRSVSLEYAAFQHTLTNPLAGYEPHAGITVLNPELQVEGKHARLRRIDWLVAQSTIPASTLFQPRAWRLQLATRSETYAGRDHMATSLAYHSGMAWALGSDTVSSLLPGARIETGGGLPHHAGVAGALQAEVTRQGTQWSAQLALQAEKFIAGSTMRRLDVRATGELRLSRNLSVALGAGRTWAPRHVSELNVSLKWRQRSLANPLGRD</sequence>
<keyword evidence="2" id="KW-0732">Signal</keyword>
<dbReference type="Pfam" id="PF25222">
    <property type="entry name" value="DUF7840"/>
    <property type="match status" value="1"/>
</dbReference>
<dbReference type="InterPro" id="IPR025178">
    <property type="entry name" value="Lnb_N"/>
</dbReference>
<dbReference type="Pfam" id="PF25225">
    <property type="entry name" value="DUF7843"/>
    <property type="match status" value="1"/>
</dbReference>
<dbReference type="InterPro" id="IPR057162">
    <property type="entry name" value="DUF7840"/>
</dbReference>
<feature type="chain" id="PRO_5045235141" evidence="2">
    <location>
        <begin position="24"/>
        <end position="631"/>
    </location>
</feature>
<dbReference type="RefSeq" id="WP_206091654.1">
    <property type="nucleotide sequence ID" value="NZ_CP065053.1"/>
</dbReference>
<proteinExistence type="predicted"/>
<evidence type="ECO:0000259" key="5">
    <source>
        <dbReference type="Pfam" id="PF25225"/>
    </source>
</evidence>
<feature type="domain" description="Lnb N-terminal periplasmic" evidence="3">
    <location>
        <begin position="130"/>
        <end position="296"/>
    </location>
</feature>
<reference evidence="6 7" key="1">
    <citation type="submission" date="2020-11" db="EMBL/GenBank/DDBJ databases">
        <authorList>
            <person name="Sun Q."/>
        </authorList>
    </citation>
    <scope>NUCLEOTIDE SEQUENCE [LARGE SCALE GENOMIC DNA]</scope>
    <source>
        <strain evidence="6 7">P8398</strain>
    </source>
</reference>
<feature type="signal peptide" evidence="2">
    <location>
        <begin position="1"/>
        <end position="23"/>
    </location>
</feature>
<keyword evidence="7" id="KW-1185">Reference proteome</keyword>
<dbReference type="EMBL" id="CP065053">
    <property type="protein sequence ID" value="QPI52167.1"/>
    <property type="molecule type" value="Genomic_DNA"/>
</dbReference>
<dbReference type="Pfam" id="PF13387">
    <property type="entry name" value="Lnb_N"/>
    <property type="match status" value="1"/>
</dbReference>
<evidence type="ECO:0000313" key="6">
    <source>
        <dbReference type="EMBL" id="QPI52167.1"/>
    </source>
</evidence>
<evidence type="ECO:0000313" key="7">
    <source>
        <dbReference type="Proteomes" id="UP000662888"/>
    </source>
</evidence>
<evidence type="ECO:0000259" key="4">
    <source>
        <dbReference type="Pfam" id="PF25222"/>
    </source>
</evidence>
<gene>
    <name evidence="6" type="ORF">IV454_12090</name>
</gene>
<evidence type="ECO:0000256" key="2">
    <source>
        <dbReference type="SAM" id="SignalP"/>
    </source>
</evidence>
<feature type="domain" description="DUF7840" evidence="4">
    <location>
        <begin position="402"/>
        <end position="619"/>
    </location>
</feature>
<feature type="domain" description="DUF7843" evidence="5">
    <location>
        <begin position="39"/>
        <end position="112"/>
    </location>
</feature>
<protein>
    <submittedName>
        <fullName evidence="6">DUF4105 domain-containing protein</fullName>
    </submittedName>
</protein>
<evidence type="ECO:0000259" key="3">
    <source>
        <dbReference type="Pfam" id="PF13387"/>
    </source>
</evidence>
<evidence type="ECO:0000256" key="1">
    <source>
        <dbReference type="SAM" id="MobiDB-lite"/>
    </source>
</evidence>
<accession>A0AA48WGW7</accession>
<dbReference type="Proteomes" id="UP000662888">
    <property type="component" value="Chromosome"/>
</dbReference>
<name>A0AA48WGW7_9BURK</name>
<dbReference type="InterPro" id="IPR057165">
    <property type="entry name" value="DUF7843"/>
</dbReference>
<organism evidence="6 7">
    <name type="scientific">Massilia antarctica</name>
    <dbReference type="NCBI Taxonomy" id="2765360"/>
    <lineage>
        <taxon>Bacteria</taxon>
        <taxon>Pseudomonadati</taxon>
        <taxon>Pseudomonadota</taxon>
        <taxon>Betaproteobacteria</taxon>
        <taxon>Burkholderiales</taxon>
        <taxon>Oxalobacteraceae</taxon>
        <taxon>Telluria group</taxon>
        <taxon>Massilia</taxon>
    </lineage>
</organism>